<feature type="transmembrane region" description="Helical" evidence="1">
    <location>
        <begin position="15"/>
        <end position="36"/>
    </location>
</feature>
<keyword evidence="3" id="KW-1185">Reference proteome</keyword>
<keyword evidence="1" id="KW-0812">Transmembrane</keyword>
<gene>
    <name evidence="2" type="ORF">BDV29DRAFT_176828</name>
</gene>
<keyword evidence="1" id="KW-1133">Transmembrane helix</keyword>
<evidence type="ECO:0000256" key="1">
    <source>
        <dbReference type="SAM" id="Phobius"/>
    </source>
</evidence>
<proteinExistence type="predicted"/>
<dbReference type="AlphaFoldDB" id="A0A5N5X051"/>
<sequence>MSSDDPGSWSLRSTFLGLSVILMVFCFGLTCSLNPLHSINSATRVMVMATAVHRACTPIIPWNSSCRAYGIRSGVRAIC</sequence>
<reference evidence="2 3" key="1">
    <citation type="submission" date="2019-04" db="EMBL/GenBank/DDBJ databases">
        <title>Friends and foes A comparative genomics study of 23 Aspergillus species from section Flavi.</title>
        <authorList>
            <consortium name="DOE Joint Genome Institute"/>
            <person name="Kjaerbolling I."/>
            <person name="Vesth T."/>
            <person name="Frisvad J.C."/>
            <person name="Nybo J.L."/>
            <person name="Theobald S."/>
            <person name="Kildgaard S."/>
            <person name="Isbrandt T."/>
            <person name="Kuo A."/>
            <person name="Sato A."/>
            <person name="Lyhne E.K."/>
            <person name="Kogle M.E."/>
            <person name="Wiebenga A."/>
            <person name="Kun R.S."/>
            <person name="Lubbers R.J."/>
            <person name="Makela M.R."/>
            <person name="Barry K."/>
            <person name="Chovatia M."/>
            <person name="Clum A."/>
            <person name="Daum C."/>
            <person name="Haridas S."/>
            <person name="He G."/>
            <person name="LaButti K."/>
            <person name="Lipzen A."/>
            <person name="Mondo S."/>
            <person name="Riley R."/>
            <person name="Salamov A."/>
            <person name="Simmons B.A."/>
            <person name="Magnuson J.K."/>
            <person name="Henrissat B."/>
            <person name="Mortensen U.H."/>
            <person name="Larsen T.O."/>
            <person name="Devries R.P."/>
            <person name="Grigoriev I.V."/>
            <person name="Machida M."/>
            <person name="Baker S.E."/>
            <person name="Andersen M.R."/>
        </authorList>
    </citation>
    <scope>NUCLEOTIDE SEQUENCE [LARGE SCALE GENOMIC DNA]</scope>
    <source>
        <strain evidence="2 3">CBS 151.66</strain>
    </source>
</reference>
<evidence type="ECO:0000313" key="3">
    <source>
        <dbReference type="Proteomes" id="UP000326565"/>
    </source>
</evidence>
<dbReference type="EMBL" id="ML732240">
    <property type="protein sequence ID" value="KAB8072770.1"/>
    <property type="molecule type" value="Genomic_DNA"/>
</dbReference>
<protein>
    <submittedName>
        <fullName evidence="2">Uncharacterized protein</fullName>
    </submittedName>
</protein>
<keyword evidence="1" id="KW-0472">Membrane</keyword>
<name>A0A5N5X051_9EURO</name>
<evidence type="ECO:0000313" key="2">
    <source>
        <dbReference type="EMBL" id="KAB8072770.1"/>
    </source>
</evidence>
<dbReference type="Proteomes" id="UP000326565">
    <property type="component" value="Unassembled WGS sequence"/>
</dbReference>
<accession>A0A5N5X051</accession>
<organism evidence="2 3">
    <name type="scientific">Aspergillus leporis</name>
    <dbReference type="NCBI Taxonomy" id="41062"/>
    <lineage>
        <taxon>Eukaryota</taxon>
        <taxon>Fungi</taxon>
        <taxon>Dikarya</taxon>
        <taxon>Ascomycota</taxon>
        <taxon>Pezizomycotina</taxon>
        <taxon>Eurotiomycetes</taxon>
        <taxon>Eurotiomycetidae</taxon>
        <taxon>Eurotiales</taxon>
        <taxon>Aspergillaceae</taxon>
        <taxon>Aspergillus</taxon>
        <taxon>Aspergillus subgen. Circumdati</taxon>
    </lineage>
</organism>